<gene>
    <name evidence="1" type="ORF">CTOB1V02_LOCUS3485</name>
</gene>
<dbReference type="AlphaFoldDB" id="A0A7R8W844"/>
<proteinExistence type="predicted"/>
<evidence type="ECO:0000313" key="1">
    <source>
        <dbReference type="EMBL" id="CAD7225547.1"/>
    </source>
</evidence>
<name>A0A7R8W844_9CRUS</name>
<dbReference type="Gene3D" id="2.60.120.260">
    <property type="entry name" value="Galactose-binding domain-like"/>
    <property type="match status" value="1"/>
</dbReference>
<dbReference type="SUPFAM" id="SSF49785">
    <property type="entry name" value="Galactose-binding domain-like"/>
    <property type="match status" value="1"/>
</dbReference>
<dbReference type="EMBL" id="OB660598">
    <property type="protein sequence ID" value="CAD7225547.1"/>
    <property type="molecule type" value="Genomic_DNA"/>
</dbReference>
<reference evidence="1" key="1">
    <citation type="submission" date="2020-11" db="EMBL/GenBank/DDBJ databases">
        <authorList>
            <person name="Tran Van P."/>
        </authorList>
    </citation>
    <scope>NUCLEOTIDE SEQUENCE</scope>
</reference>
<accession>A0A7R8W844</accession>
<organism evidence="1">
    <name type="scientific">Cyprideis torosa</name>
    <dbReference type="NCBI Taxonomy" id="163714"/>
    <lineage>
        <taxon>Eukaryota</taxon>
        <taxon>Metazoa</taxon>
        <taxon>Ecdysozoa</taxon>
        <taxon>Arthropoda</taxon>
        <taxon>Crustacea</taxon>
        <taxon>Oligostraca</taxon>
        <taxon>Ostracoda</taxon>
        <taxon>Podocopa</taxon>
        <taxon>Podocopida</taxon>
        <taxon>Cytherocopina</taxon>
        <taxon>Cytheroidea</taxon>
        <taxon>Cytherideidae</taxon>
        <taxon>Cyprideis</taxon>
    </lineage>
</organism>
<dbReference type="InterPro" id="IPR008979">
    <property type="entry name" value="Galactose-bd-like_sf"/>
</dbReference>
<protein>
    <submittedName>
        <fullName evidence="1">Uncharacterized protein</fullName>
    </submittedName>
</protein>
<sequence length="205" mass="22837">MEMLHRIALAFFVVSIATFIDGKARKEEEDPGKIQRVSYIESNVKTQFSTIDGRNVSDCSITGTWSIPIKGEVTVSFYCYTPCNPIYAIEIPTLSLTHTYRGDFTVALQKDDTQVLVKSKYGNYTNDADCDVFYNESYINDVGIGGYLDENCGTLSSPPSYTSRQHLSEGFHGVPGCGYWTLNVTDYYNGDSGTITALGIRFSWD</sequence>